<dbReference type="RefSeq" id="WP_183663083.1">
    <property type="nucleotide sequence ID" value="NZ_JACIBV010000003.1"/>
</dbReference>
<evidence type="ECO:0000313" key="1">
    <source>
        <dbReference type="EMBL" id="MBB3734065.1"/>
    </source>
</evidence>
<organism evidence="1 2">
    <name type="scientific">Nonomuraea dietziae</name>
    <dbReference type="NCBI Taxonomy" id="65515"/>
    <lineage>
        <taxon>Bacteria</taxon>
        <taxon>Bacillati</taxon>
        <taxon>Actinomycetota</taxon>
        <taxon>Actinomycetes</taxon>
        <taxon>Streptosporangiales</taxon>
        <taxon>Streptosporangiaceae</taxon>
        <taxon>Nonomuraea</taxon>
    </lineage>
</organism>
<evidence type="ECO:0000313" key="2">
    <source>
        <dbReference type="Proteomes" id="UP000579945"/>
    </source>
</evidence>
<keyword evidence="2" id="KW-1185">Reference proteome</keyword>
<dbReference type="AlphaFoldDB" id="A0A7W5VMD0"/>
<comment type="caution">
    <text evidence="1">The sequence shown here is derived from an EMBL/GenBank/DDBJ whole genome shotgun (WGS) entry which is preliminary data.</text>
</comment>
<name>A0A7W5VMD0_9ACTN</name>
<sequence>MSDLTLFDLTNDQWNAVIAEHPVPADFAVRTVDDIASVLSAARGALADRDPGDLLACPALMDINIWEVVEDDEDVFIVVVQVSPHAAWASRPLHIRSVIAHGVRGSDAARTALELLLATRNDLLIETAAVDAAADSLAAYATSIGVQEDALDEIVHETGSAAAAMTNNGGTGTQIAYLTQQYWPRGALDLIRRAAQARLAPVLAAAG</sequence>
<dbReference type="GeneID" id="95395953"/>
<dbReference type="Proteomes" id="UP000579945">
    <property type="component" value="Unassembled WGS sequence"/>
</dbReference>
<dbReference type="EMBL" id="JACIBV010000003">
    <property type="protein sequence ID" value="MBB3734065.1"/>
    <property type="molecule type" value="Genomic_DNA"/>
</dbReference>
<accession>A0A7W5VMD0</accession>
<protein>
    <submittedName>
        <fullName evidence="1">Uncharacterized protein</fullName>
    </submittedName>
</protein>
<reference evidence="1 2" key="1">
    <citation type="submission" date="2020-08" db="EMBL/GenBank/DDBJ databases">
        <title>Sequencing the genomes of 1000 actinobacteria strains.</title>
        <authorList>
            <person name="Klenk H.-P."/>
        </authorList>
    </citation>
    <scope>NUCLEOTIDE SEQUENCE [LARGE SCALE GENOMIC DNA]</scope>
    <source>
        <strain evidence="1 2">DSM 44320</strain>
    </source>
</reference>
<gene>
    <name evidence="1" type="ORF">FHR33_010018</name>
</gene>
<proteinExistence type="predicted"/>